<dbReference type="Proteomes" id="UP000176087">
    <property type="component" value="Unassembled WGS sequence"/>
</dbReference>
<dbReference type="InterPro" id="IPR036551">
    <property type="entry name" value="Flavin_trans-like"/>
</dbReference>
<evidence type="ECO:0000259" key="1">
    <source>
        <dbReference type="Pfam" id="PF02441"/>
    </source>
</evidence>
<dbReference type="GO" id="GO:0003824">
    <property type="term" value="F:catalytic activity"/>
    <property type="evidence" value="ECO:0007669"/>
    <property type="project" value="InterPro"/>
</dbReference>
<dbReference type="STRING" id="933944.AN215_04385"/>
<dbReference type="AlphaFoldDB" id="A0A1E7JTP3"/>
<dbReference type="SUPFAM" id="SSF52507">
    <property type="entry name" value="Homo-oligomeric flavin-containing Cys decarboxylases, HFCD"/>
    <property type="match status" value="1"/>
</dbReference>
<dbReference type="PATRIC" id="fig|933944.5.peg.1790"/>
<evidence type="ECO:0000313" key="2">
    <source>
        <dbReference type="EMBL" id="OEU92221.1"/>
    </source>
</evidence>
<gene>
    <name evidence="2" type="ORF">AN215_04385</name>
</gene>
<proteinExistence type="predicted"/>
<evidence type="ECO:0000313" key="3">
    <source>
        <dbReference type="Proteomes" id="UP000176087"/>
    </source>
</evidence>
<keyword evidence="3" id="KW-1185">Reference proteome</keyword>
<dbReference type="OrthoDB" id="161343at2"/>
<organism evidence="2 3">
    <name type="scientific">Streptomyces abyssalis</name>
    <dbReference type="NCBI Taxonomy" id="933944"/>
    <lineage>
        <taxon>Bacteria</taxon>
        <taxon>Bacillati</taxon>
        <taxon>Actinomycetota</taxon>
        <taxon>Actinomycetes</taxon>
        <taxon>Kitasatosporales</taxon>
        <taxon>Streptomycetaceae</taxon>
        <taxon>Streptomyces</taxon>
    </lineage>
</organism>
<feature type="domain" description="Flavoprotein" evidence="1">
    <location>
        <begin position="14"/>
        <end position="125"/>
    </location>
</feature>
<reference evidence="2 3" key="1">
    <citation type="journal article" date="2016" name="Front. Microbiol.">
        <title>Comparative Genomics Analysis of Streptomyces Species Reveals Their Adaptation to the Marine Environment and Their Diversity at the Genomic Level.</title>
        <authorList>
            <person name="Tian X."/>
            <person name="Zhang Z."/>
            <person name="Yang T."/>
            <person name="Chen M."/>
            <person name="Li J."/>
            <person name="Chen F."/>
            <person name="Yang J."/>
            <person name="Li W."/>
            <person name="Zhang B."/>
            <person name="Zhang Z."/>
            <person name="Wu J."/>
            <person name="Zhang C."/>
            <person name="Long L."/>
            <person name="Xiao J."/>
        </authorList>
    </citation>
    <scope>NUCLEOTIDE SEQUENCE [LARGE SCALE GENOMIC DNA]</scope>
    <source>
        <strain evidence="2 3">SCSIO 10390</strain>
    </source>
</reference>
<accession>A0A1E7JTP3</accession>
<protein>
    <submittedName>
        <fullName evidence="2">Flavoprotein</fullName>
    </submittedName>
</protein>
<dbReference type="Gene3D" id="3.40.50.1950">
    <property type="entry name" value="Flavin prenyltransferase-like"/>
    <property type="match status" value="1"/>
</dbReference>
<dbReference type="RefSeq" id="WP_070010348.1">
    <property type="nucleotide sequence ID" value="NZ_LJGS01000038.1"/>
</dbReference>
<sequence>MTTSPSVLYLLGSAAPPVLDIADVVRRAQADGWSVCVGLTTTAAEWLEDRLPALEEQTGNPVRSAVRKPADVEVWPRADVAVLAPATLNTVNVAALGLTPHFVGGYVAEAIGKRWPLVVMPCVNSAYATHPQFGRSIETLRGAGVRVLYGDGGFQPKPPGQGDTATYPWHLALDTAAEAART</sequence>
<comment type="caution">
    <text evidence="2">The sequence shown here is derived from an EMBL/GenBank/DDBJ whole genome shotgun (WGS) entry which is preliminary data.</text>
</comment>
<dbReference type="InterPro" id="IPR003382">
    <property type="entry name" value="Flavoprotein"/>
</dbReference>
<dbReference type="EMBL" id="LJGT01000037">
    <property type="protein sequence ID" value="OEU92221.1"/>
    <property type="molecule type" value="Genomic_DNA"/>
</dbReference>
<name>A0A1E7JTP3_9ACTN</name>
<dbReference type="Pfam" id="PF02441">
    <property type="entry name" value="Flavoprotein"/>
    <property type="match status" value="1"/>
</dbReference>